<gene>
    <name evidence="2" type="ORF">SAMN05661086_03774</name>
</gene>
<dbReference type="CDD" id="cd20686">
    <property type="entry name" value="CdiA-CT_Ec-like"/>
    <property type="match status" value="1"/>
</dbReference>
<keyword evidence="3" id="KW-1185">Reference proteome</keyword>
<dbReference type="EMBL" id="FOYZ01000042">
    <property type="protein sequence ID" value="SFS10344.1"/>
    <property type="molecule type" value="Genomic_DNA"/>
</dbReference>
<evidence type="ECO:0000313" key="2">
    <source>
        <dbReference type="EMBL" id="SFS10344.1"/>
    </source>
</evidence>
<dbReference type="InterPro" id="IPR029501">
    <property type="entry name" value="EndoU_bac"/>
</dbReference>
<organism evidence="2 3">
    <name type="scientific">Anaeromicropila populeti</name>
    <dbReference type="NCBI Taxonomy" id="37658"/>
    <lineage>
        <taxon>Bacteria</taxon>
        <taxon>Bacillati</taxon>
        <taxon>Bacillota</taxon>
        <taxon>Clostridia</taxon>
        <taxon>Lachnospirales</taxon>
        <taxon>Lachnospiraceae</taxon>
        <taxon>Anaeromicropila</taxon>
    </lineage>
</organism>
<evidence type="ECO:0000259" key="1">
    <source>
        <dbReference type="Pfam" id="PF14436"/>
    </source>
</evidence>
<dbReference type="Proteomes" id="UP000199659">
    <property type="component" value="Unassembled WGS sequence"/>
</dbReference>
<dbReference type="Pfam" id="PF14436">
    <property type="entry name" value="EndoU_bacteria"/>
    <property type="match status" value="1"/>
</dbReference>
<reference evidence="2 3" key="1">
    <citation type="submission" date="2016-10" db="EMBL/GenBank/DDBJ databases">
        <authorList>
            <person name="de Groot N.N."/>
        </authorList>
    </citation>
    <scope>NUCLEOTIDE SEQUENCE [LARGE SCALE GENOMIC DNA]</scope>
    <source>
        <strain evidence="2 3">743A</strain>
    </source>
</reference>
<proteinExistence type="predicted"/>
<sequence>LTHDIITWETTWEHFGETALDGIGLIPLVGALGKSDEILLFVKRTEKLYEIRRVAKIGENLLESLKKAGNALENAMDAASTAMKQVGSRGYSNLLYVLDQLKQGGRWQLDTGYGTDFSKAFAEYGSELDNLARTDPYLSLKACHKTVEECTDAGGHVTKNVDEIKDVARKNIDEAVEAGNTAVDVFDEVADTHLITVEGFNRKHGGIKGGHNYQAFMEYTNTQRPIQEISRTESGIDGVFEIEYKAAKIDKGVPVEGEWLSQPYIKTVYDPTIISDETIKQWAREALEGKEVVVTRRNQLRVRGEASNGLKFEGWIDINTNKLRSYYPVLEWSKE</sequence>
<protein>
    <submittedName>
        <fullName evidence="2">EndoU nuclease</fullName>
    </submittedName>
</protein>
<dbReference type="RefSeq" id="WP_177214817.1">
    <property type="nucleotide sequence ID" value="NZ_FOYZ01000042.1"/>
</dbReference>
<dbReference type="AlphaFoldDB" id="A0A1I6M3U4"/>
<name>A0A1I6M3U4_9FIRM</name>
<feature type="non-terminal residue" evidence="2">
    <location>
        <position position="1"/>
    </location>
</feature>
<feature type="domain" description="Bacterial EndoU nuclease" evidence="1">
    <location>
        <begin position="198"/>
        <end position="329"/>
    </location>
</feature>
<evidence type="ECO:0000313" key="3">
    <source>
        <dbReference type="Proteomes" id="UP000199659"/>
    </source>
</evidence>
<accession>A0A1I6M3U4</accession>
<dbReference type="GO" id="GO:0004519">
    <property type="term" value="F:endonuclease activity"/>
    <property type="evidence" value="ECO:0007669"/>
    <property type="project" value="InterPro"/>
</dbReference>